<accession>A0ABV7YYA2</accession>
<name>A0ABV7YYA2_9BACT</name>
<feature type="domain" description="Major facilitator superfamily (MFS) profile" evidence="6">
    <location>
        <begin position="7"/>
        <end position="398"/>
    </location>
</feature>
<feature type="transmembrane region" description="Helical" evidence="5">
    <location>
        <begin position="166"/>
        <end position="191"/>
    </location>
</feature>
<feature type="transmembrane region" description="Helical" evidence="5">
    <location>
        <begin position="139"/>
        <end position="160"/>
    </location>
</feature>
<comment type="subcellular location">
    <subcellularLocation>
        <location evidence="1">Membrane</location>
        <topology evidence="1">Multi-pass membrane protein</topology>
    </subcellularLocation>
</comment>
<evidence type="ECO:0000256" key="2">
    <source>
        <dbReference type="ARBA" id="ARBA00022692"/>
    </source>
</evidence>
<dbReference type="EMBL" id="JBHRYQ010000001">
    <property type="protein sequence ID" value="MFC3811832.1"/>
    <property type="molecule type" value="Genomic_DNA"/>
</dbReference>
<evidence type="ECO:0000256" key="1">
    <source>
        <dbReference type="ARBA" id="ARBA00004141"/>
    </source>
</evidence>
<feature type="transmembrane region" description="Helical" evidence="5">
    <location>
        <begin position="343"/>
        <end position="361"/>
    </location>
</feature>
<evidence type="ECO:0000313" key="8">
    <source>
        <dbReference type="Proteomes" id="UP001595616"/>
    </source>
</evidence>
<gene>
    <name evidence="7" type="ORF">ACFOOI_14310</name>
</gene>
<dbReference type="PROSITE" id="PS50850">
    <property type="entry name" value="MFS"/>
    <property type="match status" value="1"/>
</dbReference>
<protein>
    <submittedName>
        <fullName evidence="7">MFS transporter</fullName>
    </submittedName>
</protein>
<dbReference type="SUPFAM" id="SSF103473">
    <property type="entry name" value="MFS general substrate transporter"/>
    <property type="match status" value="1"/>
</dbReference>
<keyword evidence="4 5" id="KW-0472">Membrane</keyword>
<comment type="caution">
    <text evidence="7">The sequence shown here is derived from an EMBL/GenBank/DDBJ whole genome shotgun (WGS) entry which is preliminary data.</text>
</comment>
<keyword evidence="2 5" id="KW-0812">Transmembrane</keyword>
<evidence type="ECO:0000256" key="3">
    <source>
        <dbReference type="ARBA" id="ARBA00022989"/>
    </source>
</evidence>
<feature type="transmembrane region" description="Helical" evidence="5">
    <location>
        <begin position="276"/>
        <end position="297"/>
    </location>
</feature>
<keyword evidence="8" id="KW-1185">Reference proteome</keyword>
<feature type="transmembrane region" description="Helical" evidence="5">
    <location>
        <begin position="309"/>
        <end position="331"/>
    </location>
</feature>
<dbReference type="InterPro" id="IPR036259">
    <property type="entry name" value="MFS_trans_sf"/>
</dbReference>
<feature type="transmembrane region" description="Helical" evidence="5">
    <location>
        <begin position="373"/>
        <end position="391"/>
    </location>
</feature>
<evidence type="ECO:0000259" key="6">
    <source>
        <dbReference type="PROSITE" id="PS50850"/>
    </source>
</evidence>
<organism evidence="7 8">
    <name type="scientific">Lacihabitans lacunae</name>
    <dbReference type="NCBI Taxonomy" id="1028214"/>
    <lineage>
        <taxon>Bacteria</taxon>
        <taxon>Pseudomonadati</taxon>
        <taxon>Bacteroidota</taxon>
        <taxon>Cytophagia</taxon>
        <taxon>Cytophagales</taxon>
        <taxon>Leadbetterellaceae</taxon>
        <taxon>Lacihabitans</taxon>
    </lineage>
</organism>
<feature type="transmembrane region" description="Helical" evidence="5">
    <location>
        <begin position="79"/>
        <end position="99"/>
    </location>
</feature>
<feature type="transmembrane region" description="Helical" evidence="5">
    <location>
        <begin position="7"/>
        <end position="32"/>
    </location>
</feature>
<evidence type="ECO:0000313" key="7">
    <source>
        <dbReference type="EMBL" id="MFC3811832.1"/>
    </source>
</evidence>
<proteinExistence type="predicted"/>
<reference evidence="8" key="1">
    <citation type="journal article" date="2019" name="Int. J. Syst. Evol. Microbiol.">
        <title>The Global Catalogue of Microorganisms (GCM) 10K type strain sequencing project: providing services to taxonomists for standard genome sequencing and annotation.</title>
        <authorList>
            <consortium name="The Broad Institute Genomics Platform"/>
            <consortium name="The Broad Institute Genome Sequencing Center for Infectious Disease"/>
            <person name="Wu L."/>
            <person name="Ma J."/>
        </authorList>
    </citation>
    <scope>NUCLEOTIDE SEQUENCE [LARGE SCALE GENOMIC DNA]</scope>
    <source>
        <strain evidence="8">CECT 7956</strain>
    </source>
</reference>
<evidence type="ECO:0000256" key="4">
    <source>
        <dbReference type="ARBA" id="ARBA00023136"/>
    </source>
</evidence>
<dbReference type="InterPro" id="IPR020846">
    <property type="entry name" value="MFS_dom"/>
</dbReference>
<dbReference type="Proteomes" id="UP001595616">
    <property type="component" value="Unassembled WGS sequence"/>
</dbReference>
<dbReference type="PANTHER" id="PTHR23508">
    <property type="entry name" value="CARBOXYLIC ACID TRANSPORTER PROTEIN HOMOLOG"/>
    <property type="match status" value="1"/>
</dbReference>
<feature type="transmembrane region" description="Helical" evidence="5">
    <location>
        <begin position="52"/>
        <end position="72"/>
    </location>
</feature>
<dbReference type="InterPro" id="IPR011701">
    <property type="entry name" value="MFS"/>
</dbReference>
<dbReference type="Pfam" id="PF07690">
    <property type="entry name" value="MFS_1"/>
    <property type="match status" value="1"/>
</dbReference>
<dbReference type="Gene3D" id="1.20.1250.20">
    <property type="entry name" value="MFS general substrate transporter like domains"/>
    <property type="match status" value="1"/>
</dbReference>
<keyword evidence="3 5" id="KW-1133">Transmembrane helix</keyword>
<dbReference type="RefSeq" id="WP_379838682.1">
    <property type="nucleotide sequence ID" value="NZ_JBHRYQ010000001.1"/>
</dbReference>
<evidence type="ECO:0000256" key="5">
    <source>
        <dbReference type="SAM" id="Phobius"/>
    </source>
</evidence>
<sequence length="406" mass="46148">MSSKSKIYHLTLLTSVLAYMSNTFVGNIPYVVTDAPIQEFHFLPKFFIDTSVTILFFQHLGIFIGAIVFSTFVDKKGRLFILFLSVFIYSFATFLSGIVDNYYQFLVLKFIIGFGLAPELGIGIVLVSEIYSPKKRSLVVALIGAVGFMAVIALSFLVKVVSWRDLYIGVGLGGLLIMLLRFSTFESDLFLKIKKEKTKETSLKSILFNKKFLFLLLCVFPIYVLTAISTFTVFELSENYHLITERATLAKFFAGGIILGFVAMPLLSTFLKSRKVIIQICLISLLCLSIFLCLLSVLKPKELIYLEFFYFLITCFGFFGGYLFEFFIFALEQFGTNTRASSAMLLFSFGRTSVLVFSYFISKTNALVFKNYTYTLFVTEMIVFGMAFWAISNLKETYNRDLDFVD</sequence>
<dbReference type="PANTHER" id="PTHR23508:SF10">
    <property type="entry name" value="CARBOXYLIC ACID TRANSPORTER PROTEIN HOMOLOG"/>
    <property type="match status" value="1"/>
</dbReference>
<feature type="transmembrane region" description="Helical" evidence="5">
    <location>
        <begin position="252"/>
        <end position="271"/>
    </location>
</feature>
<feature type="transmembrane region" description="Helical" evidence="5">
    <location>
        <begin position="212"/>
        <end position="232"/>
    </location>
</feature>
<feature type="transmembrane region" description="Helical" evidence="5">
    <location>
        <begin position="105"/>
        <end position="127"/>
    </location>
</feature>